<feature type="domain" description="EAL" evidence="2">
    <location>
        <begin position="384"/>
        <end position="638"/>
    </location>
</feature>
<dbReference type="PANTHER" id="PTHR33121:SF70">
    <property type="entry name" value="SIGNALING PROTEIN YKOW"/>
    <property type="match status" value="1"/>
</dbReference>
<gene>
    <name evidence="4" type="ORF">IAB98_05495</name>
</gene>
<sequence>MMEYNMSYLYASIFYLLLVLYHFLDQKKLDDLKSRMFLSFVLIGLLDIVFDIICTWMMSGVVNVPVGLSKMCFTFFYILQALIPFFLYYYARTLRKDRENRSVPLFGWYTAILCGMLILIVLNYWGGYFFTFNLRGGYSDGPLYMGMYLYAGVYVLLTAIDSIAHYRQLGKQKFFVICELLVIMGICVAYQYAVDGSLTTGLGIGLGMTVLYLNIGNPNRYIDSTTDVFDNRYFRQWLQSRMQRGKEFHIVAVEMHRIKVINKIFGNSFGDRVLIHIAGKMQEISGNDQVFRLNGKRMVIVTDSLVEYDRVRKEVLQYFKQELEIEGEKISCPVNICGITYALERKECDELIGYMDYLISLSAEKGRTTFIQGDWQTLQNFWYTKEIEQYLTIAVKNDLFEVYYQPIYSIKEKRFVALEALSRLRHPTLGLVSPEMFIQIAEKNGLILQIGNLQFEKVCRFVKAHPELMTMIRNVKFNTSPAEILQEGYGKKVLENIAAYHLPASFFQMEITETIATEYSENVYRIVDELVEAGVKLCLDDFGSGYANLNTVLRLPFTEVKLDRSLLNGIPGSEHMAGFYRSIVDMLKNMGYETVAEGVETESELELVSQWGVSCIQGYYFSQPLPEKEIVEFLRETYGE</sequence>
<dbReference type="PROSITE" id="PS50887">
    <property type="entry name" value="GGDEF"/>
    <property type="match status" value="1"/>
</dbReference>
<dbReference type="CDD" id="cd01948">
    <property type="entry name" value="EAL"/>
    <property type="match status" value="1"/>
</dbReference>
<feature type="transmembrane region" description="Helical" evidence="1">
    <location>
        <begin position="174"/>
        <end position="192"/>
    </location>
</feature>
<dbReference type="AlphaFoldDB" id="A0A9D1EIY7"/>
<feature type="transmembrane region" description="Helical" evidence="1">
    <location>
        <begin position="145"/>
        <end position="162"/>
    </location>
</feature>
<accession>A0A9D1EIY7</accession>
<dbReference type="Proteomes" id="UP000886841">
    <property type="component" value="Unassembled WGS sequence"/>
</dbReference>
<dbReference type="InterPro" id="IPR001633">
    <property type="entry name" value="EAL_dom"/>
</dbReference>
<dbReference type="SMART" id="SM00267">
    <property type="entry name" value="GGDEF"/>
    <property type="match status" value="1"/>
</dbReference>
<evidence type="ECO:0000256" key="1">
    <source>
        <dbReference type="SAM" id="Phobius"/>
    </source>
</evidence>
<organism evidence="4 5">
    <name type="scientific">Candidatus Egerieimonas intestinavium</name>
    <dbReference type="NCBI Taxonomy" id="2840777"/>
    <lineage>
        <taxon>Bacteria</taxon>
        <taxon>Bacillati</taxon>
        <taxon>Bacillota</taxon>
        <taxon>Clostridia</taxon>
        <taxon>Lachnospirales</taxon>
        <taxon>Lachnospiraceae</taxon>
        <taxon>Lachnospiraceae incertae sedis</taxon>
        <taxon>Candidatus Egerieimonas</taxon>
    </lineage>
</organism>
<dbReference type="InterPro" id="IPR029787">
    <property type="entry name" value="Nucleotide_cyclase"/>
</dbReference>
<dbReference type="GO" id="GO:0071111">
    <property type="term" value="F:cyclic-guanylate-specific phosphodiesterase activity"/>
    <property type="evidence" value="ECO:0007669"/>
    <property type="project" value="InterPro"/>
</dbReference>
<keyword evidence="1" id="KW-0472">Membrane</keyword>
<feature type="domain" description="GGDEF" evidence="3">
    <location>
        <begin position="246"/>
        <end position="375"/>
    </location>
</feature>
<feature type="transmembrane region" description="Helical" evidence="1">
    <location>
        <begin position="6"/>
        <end position="24"/>
    </location>
</feature>
<dbReference type="InterPro" id="IPR043128">
    <property type="entry name" value="Rev_trsase/Diguanyl_cyclase"/>
</dbReference>
<reference evidence="4" key="1">
    <citation type="submission" date="2020-10" db="EMBL/GenBank/DDBJ databases">
        <authorList>
            <person name="Gilroy R."/>
        </authorList>
    </citation>
    <scope>NUCLEOTIDE SEQUENCE</scope>
    <source>
        <strain evidence="4">ChiSxjej1B13-7041</strain>
    </source>
</reference>
<dbReference type="SUPFAM" id="SSF55073">
    <property type="entry name" value="Nucleotide cyclase"/>
    <property type="match status" value="1"/>
</dbReference>
<dbReference type="SUPFAM" id="SSF141868">
    <property type="entry name" value="EAL domain-like"/>
    <property type="match status" value="1"/>
</dbReference>
<evidence type="ECO:0000259" key="2">
    <source>
        <dbReference type="PROSITE" id="PS50883"/>
    </source>
</evidence>
<keyword evidence="1" id="KW-0812">Transmembrane</keyword>
<dbReference type="SMART" id="SM00052">
    <property type="entry name" value="EAL"/>
    <property type="match status" value="1"/>
</dbReference>
<dbReference type="InterPro" id="IPR035919">
    <property type="entry name" value="EAL_sf"/>
</dbReference>
<dbReference type="Pfam" id="PF00563">
    <property type="entry name" value="EAL"/>
    <property type="match status" value="1"/>
</dbReference>
<evidence type="ECO:0000259" key="3">
    <source>
        <dbReference type="PROSITE" id="PS50887"/>
    </source>
</evidence>
<feature type="transmembrane region" description="Helical" evidence="1">
    <location>
        <begin position="36"/>
        <end position="59"/>
    </location>
</feature>
<dbReference type="EMBL" id="DVHU01000052">
    <property type="protein sequence ID" value="HIR92852.1"/>
    <property type="molecule type" value="Genomic_DNA"/>
</dbReference>
<dbReference type="InterPro" id="IPR000160">
    <property type="entry name" value="GGDEF_dom"/>
</dbReference>
<comment type="caution">
    <text evidence="4">The sequence shown here is derived from an EMBL/GenBank/DDBJ whole genome shotgun (WGS) entry which is preliminary data.</text>
</comment>
<name>A0A9D1EIY7_9FIRM</name>
<feature type="transmembrane region" description="Helical" evidence="1">
    <location>
        <begin position="103"/>
        <end position="125"/>
    </location>
</feature>
<keyword evidence="1" id="KW-1133">Transmembrane helix</keyword>
<dbReference type="Gene3D" id="3.20.20.450">
    <property type="entry name" value="EAL domain"/>
    <property type="match status" value="1"/>
</dbReference>
<feature type="transmembrane region" description="Helical" evidence="1">
    <location>
        <begin position="71"/>
        <end position="91"/>
    </location>
</feature>
<dbReference type="Gene3D" id="3.30.70.270">
    <property type="match status" value="1"/>
</dbReference>
<protein>
    <submittedName>
        <fullName evidence="4">EAL domain-containing protein</fullName>
    </submittedName>
</protein>
<reference evidence="4" key="2">
    <citation type="journal article" date="2021" name="PeerJ">
        <title>Extensive microbial diversity within the chicken gut microbiome revealed by metagenomics and culture.</title>
        <authorList>
            <person name="Gilroy R."/>
            <person name="Ravi A."/>
            <person name="Getino M."/>
            <person name="Pursley I."/>
            <person name="Horton D.L."/>
            <person name="Alikhan N.F."/>
            <person name="Baker D."/>
            <person name="Gharbi K."/>
            <person name="Hall N."/>
            <person name="Watson M."/>
            <person name="Adriaenssens E.M."/>
            <person name="Foster-Nyarko E."/>
            <person name="Jarju S."/>
            <person name="Secka A."/>
            <person name="Antonio M."/>
            <person name="Oren A."/>
            <person name="Chaudhuri R.R."/>
            <person name="La Ragione R."/>
            <person name="Hildebrand F."/>
            <person name="Pallen M.J."/>
        </authorList>
    </citation>
    <scope>NUCLEOTIDE SEQUENCE</scope>
    <source>
        <strain evidence="4">ChiSxjej1B13-7041</strain>
    </source>
</reference>
<evidence type="ECO:0000313" key="4">
    <source>
        <dbReference type="EMBL" id="HIR92852.1"/>
    </source>
</evidence>
<dbReference type="PANTHER" id="PTHR33121">
    <property type="entry name" value="CYCLIC DI-GMP PHOSPHODIESTERASE PDEF"/>
    <property type="match status" value="1"/>
</dbReference>
<dbReference type="Pfam" id="PF00990">
    <property type="entry name" value="GGDEF"/>
    <property type="match status" value="1"/>
</dbReference>
<evidence type="ECO:0000313" key="5">
    <source>
        <dbReference type="Proteomes" id="UP000886841"/>
    </source>
</evidence>
<dbReference type="InterPro" id="IPR050706">
    <property type="entry name" value="Cyclic-di-GMP_PDE-like"/>
</dbReference>
<dbReference type="PROSITE" id="PS50883">
    <property type="entry name" value="EAL"/>
    <property type="match status" value="1"/>
</dbReference>
<proteinExistence type="predicted"/>